<evidence type="ECO:0000256" key="7">
    <source>
        <dbReference type="SAM" id="Phobius"/>
    </source>
</evidence>
<feature type="transmembrane region" description="Helical" evidence="7">
    <location>
        <begin position="121"/>
        <end position="143"/>
    </location>
</feature>
<accession>A0ABM8G0H1</accession>
<dbReference type="PANTHER" id="PTHR23513">
    <property type="entry name" value="INTEGRAL MEMBRANE EFFLUX PROTEIN-RELATED"/>
    <property type="match status" value="1"/>
</dbReference>
<dbReference type="PANTHER" id="PTHR23513:SF11">
    <property type="entry name" value="STAPHYLOFERRIN A TRANSPORTER"/>
    <property type="match status" value="1"/>
</dbReference>
<evidence type="ECO:0000313" key="10">
    <source>
        <dbReference type="Proteomes" id="UP001321475"/>
    </source>
</evidence>
<feature type="transmembrane region" description="Helical" evidence="7">
    <location>
        <begin position="353"/>
        <end position="372"/>
    </location>
</feature>
<evidence type="ECO:0000256" key="4">
    <source>
        <dbReference type="ARBA" id="ARBA00022692"/>
    </source>
</evidence>
<evidence type="ECO:0000256" key="2">
    <source>
        <dbReference type="ARBA" id="ARBA00022448"/>
    </source>
</evidence>
<feature type="transmembrane region" description="Helical" evidence="7">
    <location>
        <begin position="237"/>
        <end position="257"/>
    </location>
</feature>
<organism evidence="9 10">
    <name type="scientific">Paraoerskovia sediminicola</name>
    <dbReference type="NCBI Taxonomy" id="1138587"/>
    <lineage>
        <taxon>Bacteria</taxon>
        <taxon>Bacillati</taxon>
        <taxon>Actinomycetota</taxon>
        <taxon>Actinomycetes</taxon>
        <taxon>Micrococcales</taxon>
        <taxon>Cellulomonadaceae</taxon>
        <taxon>Paraoerskovia</taxon>
    </lineage>
</organism>
<comment type="subcellular location">
    <subcellularLocation>
        <location evidence="1">Cell membrane</location>
        <topology evidence="1">Multi-pass membrane protein</topology>
    </subcellularLocation>
</comment>
<dbReference type="SUPFAM" id="SSF103473">
    <property type="entry name" value="MFS general substrate transporter"/>
    <property type="match status" value="1"/>
</dbReference>
<feature type="transmembrane region" description="Helical" evidence="7">
    <location>
        <begin position="202"/>
        <end position="225"/>
    </location>
</feature>
<dbReference type="InterPro" id="IPR010290">
    <property type="entry name" value="TM_effector"/>
</dbReference>
<dbReference type="PROSITE" id="PS50850">
    <property type="entry name" value="MFS"/>
    <property type="match status" value="1"/>
</dbReference>
<dbReference type="Pfam" id="PF05977">
    <property type="entry name" value="MFS_3"/>
    <property type="match status" value="1"/>
</dbReference>
<keyword evidence="5 7" id="KW-1133">Transmembrane helix</keyword>
<dbReference type="Proteomes" id="UP001321475">
    <property type="component" value="Chromosome"/>
</dbReference>
<reference evidence="10" key="1">
    <citation type="journal article" date="2019" name="Int. J. Syst. Evol. Microbiol.">
        <title>The Global Catalogue of Microorganisms (GCM) 10K type strain sequencing project: providing services to taxonomists for standard genome sequencing and annotation.</title>
        <authorList>
            <consortium name="The Broad Institute Genomics Platform"/>
            <consortium name="The Broad Institute Genome Sequencing Center for Infectious Disease"/>
            <person name="Wu L."/>
            <person name="Ma J."/>
        </authorList>
    </citation>
    <scope>NUCLEOTIDE SEQUENCE [LARGE SCALE GENOMIC DNA]</scope>
    <source>
        <strain evidence="10">NBRC 108565</strain>
    </source>
</reference>
<feature type="transmembrane region" description="Helical" evidence="7">
    <location>
        <begin position="264"/>
        <end position="282"/>
    </location>
</feature>
<evidence type="ECO:0000256" key="5">
    <source>
        <dbReference type="ARBA" id="ARBA00022989"/>
    </source>
</evidence>
<feature type="transmembrane region" description="Helical" evidence="7">
    <location>
        <begin position="84"/>
        <end position="100"/>
    </location>
</feature>
<evidence type="ECO:0000256" key="1">
    <source>
        <dbReference type="ARBA" id="ARBA00004651"/>
    </source>
</evidence>
<protein>
    <submittedName>
        <fullName evidence="9">MFS transporter</fullName>
    </submittedName>
</protein>
<keyword evidence="10" id="KW-1185">Reference proteome</keyword>
<feature type="transmembrane region" description="Helical" evidence="7">
    <location>
        <begin position="322"/>
        <end position="341"/>
    </location>
</feature>
<dbReference type="InterPro" id="IPR020846">
    <property type="entry name" value="MFS_dom"/>
</dbReference>
<dbReference type="EMBL" id="AP027729">
    <property type="protein sequence ID" value="BDZ41383.1"/>
    <property type="molecule type" value="Genomic_DNA"/>
</dbReference>
<dbReference type="CDD" id="cd06173">
    <property type="entry name" value="MFS_MefA_like"/>
    <property type="match status" value="1"/>
</dbReference>
<keyword evidence="4 7" id="KW-0812">Transmembrane</keyword>
<dbReference type="InterPro" id="IPR036259">
    <property type="entry name" value="MFS_trans_sf"/>
</dbReference>
<feature type="domain" description="Major facilitator superfamily (MFS) profile" evidence="8">
    <location>
        <begin position="1"/>
        <end position="376"/>
    </location>
</feature>
<gene>
    <name evidence="9" type="ORF">GCM10025865_06820</name>
</gene>
<name>A0ABM8G0H1_9CELL</name>
<evidence type="ECO:0000256" key="6">
    <source>
        <dbReference type="ARBA" id="ARBA00023136"/>
    </source>
</evidence>
<evidence type="ECO:0000313" key="9">
    <source>
        <dbReference type="EMBL" id="BDZ41383.1"/>
    </source>
</evidence>
<feature type="transmembrane region" description="Helical" evidence="7">
    <location>
        <begin position="57"/>
        <end position="78"/>
    </location>
</feature>
<feature type="transmembrane region" description="Helical" evidence="7">
    <location>
        <begin position="288"/>
        <end position="310"/>
    </location>
</feature>
<keyword evidence="2" id="KW-0813">Transport</keyword>
<keyword evidence="6 7" id="KW-0472">Membrane</keyword>
<feature type="transmembrane region" description="Helical" evidence="7">
    <location>
        <begin position="149"/>
        <end position="169"/>
    </location>
</feature>
<evidence type="ECO:0000256" key="3">
    <source>
        <dbReference type="ARBA" id="ARBA00022475"/>
    </source>
</evidence>
<evidence type="ECO:0000259" key="8">
    <source>
        <dbReference type="PROSITE" id="PS50850"/>
    </source>
</evidence>
<proteinExistence type="predicted"/>
<feature type="transmembrane region" description="Helical" evidence="7">
    <location>
        <begin position="20"/>
        <end position="45"/>
    </location>
</feature>
<dbReference type="Gene3D" id="1.20.1250.20">
    <property type="entry name" value="MFS general substrate transporter like domains"/>
    <property type="match status" value="1"/>
</dbReference>
<keyword evidence="3" id="KW-1003">Cell membrane</keyword>
<sequence length="385" mass="39605">MTGFSVWMQRLVQDWLVLELTGSSAAVGVTVALQFLPMLLVGPAFGLVADRHDKRRLVQIATAVAALLGFALAALVLSGSAQPWHLYVFAVLLGLVTAMDQPTRQALVGEIVGDSRLRTAVSTNNVVAQLSGMIAPAVAGVLIHSVGEGWSFVVTASLALVGLALLSLVRTAASDVSHRLRPAPGQIREGFRYVVQHPTLRWVFVLAGCIGAFGMNGPVVLTAFAETEWGSGATGFGLYNSASAVGAMTGAVIGARVRSLDMRLVVWAAAIFGAVEIVAALMPTELAFVVALIAVGAATLLFITSAASLVQLTAPAAMRGRVLAIYSPVLLGGHAVGGLVAGALTESIGVREGLVVVGVLAMVSALVTAIAVRGRREDGGAPPPH</sequence>